<evidence type="ECO:0000313" key="2">
    <source>
        <dbReference type="EMBL" id="KAJ3124473.1"/>
    </source>
</evidence>
<dbReference type="EMBL" id="JADGJH010000669">
    <property type="protein sequence ID" value="KAJ3124473.1"/>
    <property type="molecule type" value="Genomic_DNA"/>
</dbReference>
<organism evidence="2 3">
    <name type="scientific">Physocladia obscura</name>
    <dbReference type="NCBI Taxonomy" id="109957"/>
    <lineage>
        <taxon>Eukaryota</taxon>
        <taxon>Fungi</taxon>
        <taxon>Fungi incertae sedis</taxon>
        <taxon>Chytridiomycota</taxon>
        <taxon>Chytridiomycota incertae sedis</taxon>
        <taxon>Chytridiomycetes</taxon>
        <taxon>Chytridiales</taxon>
        <taxon>Chytriomycetaceae</taxon>
        <taxon>Physocladia</taxon>
    </lineage>
</organism>
<accession>A0AAD5XH48</accession>
<proteinExistence type="predicted"/>
<feature type="region of interest" description="Disordered" evidence="1">
    <location>
        <begin position="1"/>
        <end position="24"/>
    </location>
</feature>
<sequence length="88" mass="9593">MGPNTSHITKENSKSKKNSAAETNEIPSITAVGDLEFSDSFHAPIKLVTSLAGVDFTREYHGVDDNEYILPSDAGEQDRLELQVLLTS</sequence>
<name>A0AAD5XH48_9FUNG</name>
<evidence type="ECO:0000313" key="3">
    <source>
        <dbReference type="Proteomes" id="UP001211907"/>
    </source>
</evidence>
<gene>
    <name evidence="2" type="ORF">HK100_011213</name>
</gene>
<dbReference type="Proteomes" id="UP001211907">
    <property type="component" value="Unassembled WGS sequence"/>
</dbReference>
<protein>
    <submittedName>
        <fullName evidence="2">Uncharacterized protein</fullName>
    </submittedName>
</protein>
<evidence type="ECO:0000256" key="1">
    <source>
        <dbReference type="SAM" id="MobiDB-lite"/>
    </source>
</evidence>
<reference evidence="2" key="1">
    <citation type="submission" date="2020-05" db="EMBL/GenBank/DDBJ databases">
        <title>Phylogenomic resolution of chytrid fungi.</title>
        <authorList>
            <person name="Stajich J.E."/>
            <person name="Amses K."/>
            <person name="Simmons R."/>
            <person name="Seto K."/>
            <person name="Myers J."/>
            <person name="Bonds A."/>
            <person name="Quandt C.A."/>
            <person name="Barry K."/>
            <person name="Liu P."/>
            <person name="Grigoriev I."/>
            <person name="Longcore J.E."/>
            <person name="James T.Y."/>
        </authorList>
    </citation>
    <scope>NUCLEOTIDE SEQUENCE</scope>
    <source>
        <strain evidence="2">JEL0513</strain>
    </source>
</reference>
<dbReference type="AlphaFoldDB" id="A0AAD5XH48"/>
<keyword evidence="3" id="KW-1185">Reference proteome</keyword>
<comment type="caution">
    <text evidence="2">The sequence shown here is derived from an EMBL/GenBank/DDBJ whole genome shotgun (WGS) entry which is preliminary data.</text>
</comment>